<comment type="caution">
    <text evidence="2">The sequence shown here is derived from an EMBL/GenBank/DDBJ whole genome shotgun (WGS) entry which is preliminary data.</text>
</comment>
<dbReference type="Proteomes" id="UP000215596">
    <property type="component" value="Unassembled WGS sequence"/>
</dbReference>
<proteinExistence type="predicted"/>
<gene>
    <name evidence="2" type="ORF">CHH67_05515</name>
</gene>
<protein>
    <submittedName>
        <fullName evidence="2">Uncharacterized protein</fullName>
    </submittedName>
</protein>
<sequence>MPAIAEPLFTDIISIYPCKVCSSFRMQPAIIISHSLSAIYLIIVKIVNRERREHADEKKARPPKAAEPVIAS</sequence>
<dbReference type="AlphaFoldDB" id="A0A268F0K2"/>
<feature type="region of interest" description="Disordered" evidence="1">
    <location>
        <begin position="52"/>
        <end position="72"/>
    </location>
</feature>
<organism evidence="2 3">
    <name type="scientific">Paenibacillus campinasensis</name>
    <dbReference type="NCBI Taxonomy" id="66347"/>
    <lineage>
        <taxon>Bacteria</taxon>
        <taxon>Bacillati</taxon>
        <taxon>Bacillota</taxon>
        <taxon>Bacilli</taxon>
        <taxon>Bacillales</taxon>
        <taxon>Paenibacillaceae</taxon>
        <taxon>Paenibacillus</taxon>
    </lineage>
</organism>
<name>A0A268F0K2_9BACL</name>
<evidence type="ECO:0000313" key="2">
    <source>
        <dbReference type="EMBL" id="PAD78909.1"/>
    </source>
</evidence>
<accession>A0A268F0K2</accession>
<evidence type="ECO:0000256" key="1">
    <source>
        <dbReference type="SAM" id="MobiDB-lite"/>
    </source>
</evidence>
<reference evidence="2 3" key="1">
    <citation type="submission" date="2017-07" db="EMBL/GenBank/DDBJ databases">
        <title>Isolation and whole genome analysis of endospore-forming bacteria from heroin.</title>
        <authorList>
            <person name="Kalinowski J."/>
            <person name="Ahrens B."/>
            <person name="Al-Dilaimi A."/>
            <person name="Winkler A."/>
            <person name="Wibberg D."/>
            <person name="Schleenbecker U."/>
            <person name="Ruckert C."/>
            <person name="Wolfel R."/>
            <person name="Grass G."/>
        </authorList>
    </citation>
    <scope>NUCLEOTIDE SEQUENCE [LARGE SCALE GENOMIC DNA]</scope>
    <source>
        <strain evidence="2 3">7537-G1</strain>
    </source>
</reference>
<dbReference type="EMBL" id="NPBY01000015">
    <property type="protein sequence ID" value="PAD78909.1"/>
    <property type="molecule type" value="Genomic_DNA"/>
</dbReference>
<evidence type="ECO:0000313" key="3">
    <source>
        <dbReference type="Proteomes" id="UP000215596"/>
    </source>
</evidence>